<keyword evidence="2" id="KW-0808">Transferase</keyword>
<name>A0A7K1UYU5_9NOCA</name>
<protein>
    <submittedName>
        <fullName evidence="2">Sugar kinase</fullName>
    </submittedName>
</protein>
<accession>A0A7K1UYU5</accession>
<dbReference type="InterPro" id="IPR029056">
    <property type="entry name" value="Ribokinase-like"/>
</dbReference>
<gene>
    <name evidence="2" type="ORF">GPX89_19605</name>
</gene>
<comment type="caution">
    <text evidence="2">The sequence shown here is derived from an EMBL/GenBank/DDBJ whole genome shotgun (WGS) entry which is preliminary data.</text>
</comment>
<evidence type="ECO:0000259" key="1">
    <source>
        <dbReference type="Pfam" id="PF00294"/>
    </source>
</evidence>
<dbReference type="PANTHER" id="PTHR42774:SF3">
    <property type="entry name" value="KETOHEXOKINASE"/>
    <property type="match status" value="1"/>
</dbReference>
<reference evidence="2 3" key="1">
    <citation type="submission" date="2019-12" db="EMBL/GenBank/DDBJ databases">
        <title>Nocardia sp. nov. ET3-3 isolated from soil.</title>
        <authorList>
            <person name="Kanchanasin P."/>
            <person name="Tanasupawat S."/>
            <person name="Yuki M."/>
            <person name="Kudo T."/>
        </authorList>
    </citation>
    <scope>NUCLEOTIDE SEQUENCE [LARGE SCALE GENOMIC DNA]</scope>
    <source>
        <strain evidence="2 3">ET3-3</strain>
    </source>
</reference>
<dbReference type="Gene3D" id="3.40.1190.20">
    <property type="match status" value="1"/>
</dbReference>
<evidence type="ECO:0000313" key="3">
    <source>
        <dbReference type="Proteomes" id="UP000466794"/>
    </source>
</evidence>
<dbReference type="Pfam" id="PF00294">
    <property type="entry name" value="PfkB"/>
    <property type="match status" value="1"/>
</dbReference>
<keyword evidence="2" id="KW-0418">Kinase</keyword>
<sequence length="296" mass="31925">MFVGLSTLDLSYTVDRYPVEDTKTRAGELFLGAGGPAANAAITHAYLSHRRLPGLARGTGLMTALGSHALAQPIRTELQQFGIQIWDEAAGDADRPPVSSIVVASETGTRTIVSTDGAERDPYPPGEPYYLDDADIVLVDGHYPRLAFEAAGLAGGIPVVLDGGRWREEVHRKLLPDITIAICSEKFAPPELDSGHIDEVIDFLHATGPRLVAITRGGRSIRYSTPDGRGEIPVATDGIVDTLGAGDILHGAFCYFSALGEEFPLALRHAAEVASFSCRYTGTREWMRHFDIQSIR</sequence>
<dbReference type="InterPro" id="IPR052562">
    <property type="entry name" value="Ketohexokinase-related"/>
</dbReference>
<dbReference type="SUPFAM" id="SSF53613">
    <property type="entry name" value="Ribokinase-like"/>
    <property type="match status" value="1"/>
</dbReference>
<keyword evidence="3" id="KW-1185">Reference proteome</keyword>
<dbReference type="AlphaFoldDB" id="A0A7K1UYU5"/>
<dbReference type="PANTHER" id="PTHR42774">
    <property type="entry name" value="PHOSPHOTRANSFERASE SYSTEM TRANSPORT PROTEIN"/>
    <property type="match status" value="1"/>
</dbReference>
<feature type="domain" description="Carbohydrate kinase PfkB" evidence="1">
    <location>
        <begin position="2"/>
        <end position="285"/>
    </location>
</feature>
<dbReference type="InterPro" id="IPR011611">
    <property type="entry name" value="PfkB_dom"/>
</dbReference>
<dbReference type="EMBL" id="WRPP01000003">
    <property type="protein sequence ID" value="MVU79441.1"/>
    <property type="molecule type" value="Genomic_DNA"/>
</dbReference>
<dbReference type="GO" id="GO:0016301">
    <property type="term" value="F:kinase activity"/>
    <property type="evidence" value="ECO:0007669"/>
    <property type="project" value="UniProtKB-KW"/>
</dbReference>
<proteinExistence type="predicted"/>
<organism evidence="2 3">
    <name type="scientific">Nocardia terrae</name>
    <dbReference type="NCBI Taxonomy" id="2675851"/>
    <lineage>
        <taxon>Bacteria</taxon>
        <taxon>Bacillati</taxon>
        <taxon>Actinomycetota</taxon>
        <taxon>Actinomycetes</taxon>
        <taxon>Mycobacteriales</taxon>
        <taxon>Nocardiaceae</taxon>
        <taxon>Nocardia</taxon>
    </lineage>
</organism>
<evidence type="ECO:0000313" key="2">
    <source>
        <dbReference type="EMBL" id="MVU79441.1"/>
    </source>
</evidence>
<dbReference type="Proteomes" id="UP000466794">
    <property type="component" value="Unassembled WGS sequence"/>
</dbReference>